<name>A0ABN7IZW6_9BASI</name>
<gene>
    <name evidence="3" type="ORF">JKIAZH3_G8783</name>
</gene>
<dbReference type="SUPFAM" id="SSF56672">
    <property type="entry name" value="DNA/RNA polymerases"/>
    <property type="match status" value="1"/>
</dbReference>
<evidence type="ECO:0000313" key="4">
    <source>
        <dbReference type="Proteomes" id="UP000836402"/>
    </source>
</evidence>
<comment type="caution">
    <text evidence="3">The sequence shown here is derived from an EMBL/GenBank/DDBJ whole genome shotgun (WGS) entry which is preliminary data.</text>
</comment>
<dbReference type="PROSITE" id="PS50878">
    <property type="entry name" value="RT_POL"/>
    <property type="match status" value="1"/>
</dbReference>
<accession>A0ABN7IZW6</accession>
<organism evidence="3 4">
    <name type="scientific">Tilletia caries</name>
    <name type="common">wheat bunt fungus</name>
    <dbReference type="NCBI Taxonomy" id="13290"/>
    <lineage>
        <taxon>Eukaryota</taxon>
        <taxon>Fungi</taxon>
        <taxon>Dikarya</taxon>
        <taxon>Basidiomycota</taxon>
        <taxon>Ustilaginomycotina</taxon>
        <taxon>Exobasidiomycetes</taxon>
        <taxon>Tilletiales</taxon>
        <taxon>Tilletiaceae</taxon>
        <taxon>Tilletia</taxon>
    </lineage>
</organism>
<protein>
    <recommendedName>
        <fullName evidence="2">Reverse transcriptase domain-containing protein</fullName>
    </recommendedName>
</protein>
<dbReference type="EMBL" id="CAJHJG010003637">
    <property type="protein sequence ID" value="CAD6933797.1"/>
    <property type="molecule type" value="Genomic_DNA"/>
</dbReference>
<proteinExistence type="predicted"/>
<feature type="domain" description="Reverse transcriptase" evidence="2">
    <location>
        <begin position="391"/>
        <end position="632"/>
    </location>
</feature>
<evidence type="ECO:0000259" key="2">
    <source>
        <dbReference type="PROSITE" id="PS50878"/>
    </source>
</evidence>
<dbReference type="Proteomes" id="UP000836402">
    <property type="component" value="Unassembled WGS sequence"/>
</dbReference>
<keyword evidence="4" id="KW-1185">Reference proteome</keyword>
<dbReference type="PANTHER" id="PTHR48462">
    <property type="entry name" value="PROTEIN, PUTATIVE-RELATED"/>
    <property type="match status" value="1"/>
</dbReference>
<feature type="region of interest" description="Disordered" evidence="1">
    <location>
        <begin position="109"/>
        <end position="138"/>
    </location>
</feature>
<feature type="non-terminal residue" evidence="3">
    <location>
        <position position="1"/>
    </location>
</feature>
<dbReference type="PANTHER" id="PTHR48462:SF1">
    <property type="entry name" value="PROTEIN, PUTATIVE-RELATED"/>
    <property type="match status" value="1"/>
</dbReference>
<evidence type="ECO:0000256" key="1">
    <source>
        <dbReference type="SAM" id="MobiDB-lite"/>
    </source>
</evidence>
<feature type="region of interest" description="Disordered" evidence="1">
    <location>
        <begin position="770"/>
        <end position="802"/>
    </location>
</feature>
<dbReference type="InterPro" id="IPR043502">
    <property type="entry name" value="DNA/RNA_pol_sf"/>
</dbReference>
<dbReference type="Pfam" id="PF00078">
    <property type="entry name" value="RVT_1"/>
    <property type="match status" value="1"/>
</dbReference>
<reference evidence="3" key="1">
    <citation type="submission" date="2020-10" db="EMBL/GenBank/DDBJ databases">
        <authorList>
            <person name="Sedaghatjoo S."/>
        </authorList>
    </citation>
    <scope>NUCLEOTIDE SEQUENCE</scope>
    <source>
        <strain evidence="3">AZH3</strain>
    </source>
</reference>
<sequence>YRFYPQIQSKSFGHTSKLPGKKKPSLARPVAIQCPGRASCQNRRFFADLGRHLNSKHVARLAIAEATLRASGYTRCPASSCGKYFRLPPPGTAPPHVCAAGASAGRTAASRAAASRDAPPNPDEIGINADEDNSDNDSIASFTSAVERTPSVAPPAPEAADDAFAESPYQNDRPALTEDEALDVLKDVARLPAAPGMLPSYASRDFTAMMDRKAGAFLYSTNGGLKELLDIVVTPKVVLSPLRDRSLGAPTLVQRMHTEDIPVPTPLSAERTRMPRKTDLADEVHRKIGVGRLRQAAHALDRDSKLLPVNEETVSALKTKFPNRKARRFKRKGLAAPLSLQDIDADMVRKSARTFRKDTSGGIGGWTVPLLQLATKGDRFCEFVIALTRQMASGDAPGRKLLSSALLLPLSKPDGGIRPIAVGELLYRLCAKLLLKVFPLSEALLPNQLGVGTPGGVEPVIRLADLLLEGRLPDYKHITSIDLRNAFNALFREAIDDGVHQHCRDAYKFAAWRYGHEGAMFVVDGDRVEVITAEQGVQQGDPFGPFFFSVAIRNLVTRLQAFLGEECIVVFYLDDGYIFSKDAGTLERVKEFFQQQSADGTNCGLDLNTSKSVEMSREEIQAEGMSLLGSVIGSREARVQFLREEIEREAKKIDKLSSLRKQDALLLLTNCVQHDLRHLTRTLRTDDIGDAWQPLDHKLHSALRDIRDVSLRRGAHDKALFSLPAARGGCGVPRFKDLAPHARAAARQSADFFIRSSLCVAVVQPAARELEREDHESDAEEAMEEDVEWTTEEYEDGTTTEERDLLPQRLRCKQMYDQMEEKLFSRLTREEAMTVRANAWRLSRRWMTTIPFTTKTRLSDRLVQVGMHLRTLIRHPHPKCPSCGLPNEHAHDDICRSRVHHYTSRHNKVRDLFARVLRETKDTQVIVEPRVEERFGQERTDLRVAGTGAPTGSVVEFDITFTSLATKRAREWMVMEAGDLEWGKGNKAGATWSTEQYLEEQARAKVAKYLGKTSTAFKPMVFLLDGVEGQDTQDVLKFWRTVVPSFSYVLDELSVILLRTRAESFLLW</sequence>
<evidence type="ECO:0000313" key="3">
    <source>
        <dbReference type="EMBL" id="CAD6933797.1"/>
    </source>
</evidence>
<feature type="compositionally biased region" description="Acidic residues" evidence="1">
    <location>
        <begin position="776"/>
        <end position="799"/>
    </location>
</feature>
<dbReference type="InterPro" id="IPR000477">
    <property type="entry name" value="RT_dom"/>
</dbReference>
<feature type="compositionally biased region" description="Low complexity" evidence="1">
    <location>
        <begin position="109"/>
        <end position="118"/>
    </location>
</feature>